<dbReference type="PANTHER" id="PTHR42841">
    <property type="entry name" value="AMINE OXIDASE"/>
    <property type="match status" value="1"/>
</dbReference>
<name>A0A0U0W3R1_MYCBE</name>
<dbReference type="AlphaFoldDB" id="A0A0U0W3R1"/>
<dbReference type="GO" id="GO:0016491">
    <property type="term" value="F:oxidoreductase activity"/>
    <property type="evidence" value="ECO:0007669"/>
    <property type="project" value="InterPro"/>
</dbReference>
<feature type="domain" description="Amine oxidase" evidence="1">
    <location>
        <begin position="49"/>
        <end position="164"/>
    </location>
</feature>
<dbReference type="InterPro" id="IPR002937">
    <property type="entry name" value="Amino_oxidase"/>
</dbReference>
<reference evidence="2 3" key="1">
    <citation type="submission" date="2015-03" db="EMBL/GenBank/DDBJ databases">
        <authorList>
            <person name="Murphy D."/>
        </authorList>
    </citation>
    <scope>NUCLEOTIDE SEQUENCE [LARGE SCALE GENOMIC DNA]</scope>
    <source>
        <strain evidence="2 3">DSM 44277</strain>
    </source>
</reference>
<proteinExistence type="predicted"/>
<evidence type="ECO:0000313" key="3">
    <source>
        <dbReference type="Proteomes" id="UP000198875"/>
    </source>
</evidence>
<evidence type="ECO:0000313" key="2">
    <source>
        <dbReference type="EMBL" id="CPR06158.1"/>
    </source>
</evidence>
<dbReference type="SUPFAM" id="SSF51905">
    <property type="entry name" value="FAD/NAD(P)-binding domain"/>
    <property type="match status" value="1"/>
</dbReference>
<organism evidence="2 3">
    <name type="scientific">Mycobacterium bohemicum DSM 44277</name>
    <dbReference type="NCBI Taxonomy" id="1236609"/>
    <lineage>
        <taxon>Bacteria</taxon>
        <taxon>Bacillati</taxon>
        <taxon>Actinomycetota</taxon>
        <taxon>Actinomycetes</taxon>
        <taxon>Mycobacteriales</taxon>
        <taxon>Mycobacteriaceae</taxon>
        <taxon>Mycobacterium</taxon>
    </lineage>
</organism>
<evidence type="ECO:0000259" key="1">
    <source>
        <dbReference type="Pfam" id="PF01593"/>
    </source>
</evidence>
<sequence length="168" mass="17798">MVAADPVAAAALTGQPAPPTHAVVTDWWAADEPPSTLPILWVDARPGPPGPVLNTAVISAAAPTYAPPGRHLISASALPAPDGTPPAEEVTRRHAADILGADGRRWELLARHVIRHALPAQPPPLRVRRPVRLRDGLWWCGDHRDTASIQGALVSGRRTAEGVLRSAR</sequence>
<dbReference type="Pfam" id="PF01593">
    <property type="entry name" value="Amino_oxidase"/>
    <property type="match status" value="1"/>
</dbReference>
<dbReference type="InterPro" id="IPR036188">
    <property type="entry name" value="FAD/NAD-bd_sf"/>
</dbReference>
<accession>A0A0U0W3R1</accession>
<protein>
    <submittedName>
        <fullName evidence="2">Phytoene dehydrogenase-like oxidoreductase</fullName>
    </submittedName>
</protein>
<gene>
    <name evidence="2" type="ORF">BN971_00720</name>
</gene>
<dbReference type="Proteomes" id="UP000198875">
    <property type="component" value="Unassembled WGS sequence"/>
</dbReference>
<dbReference type="EMBL" id="CSTD01000001">
    <property type="protein sequence ID" value="CPR06158.1"/>
    <property type="molecule type" value="Genomic_DNA"/>
</dbReference>